<dbReference type="PANTHER" id="PTHR33295:SF18">
    <property type="entry name" value="AAA+ ATPASE DOMAIN-CONTAINING PROTEIN"/>
    <property type="match status" value="1"/>
</dbReference>
<evidence type="ECO:0000259" key="1">
    <source>
        <dbReference type="Pfam" id="PF13173"/>
    </source>
</evidence>
<name>A0ABT7VAX6_9ACTN</name>
<feature type="domain" description="AAA" evidence="1">
    <location>
        <begin position="11"/>
        <end position="59"/>
    </location>
</feature>
<sequence>MEIGHDQYLNRLNGLLRMRNVDVCVTGGNSKLLSHDVMTEFRGRGDEVRIRPLSFSEFMQGSGGDRYQGWAEYAVRGGMPLARVAPYQKRHHDIETPPCPPT</sequence>
<organism evidence="2 3">
    <name type="scientific">Enorma phocaeensis</name>
    <dbReference type="NCBI Taxonomy" id="1871019"/>
    <lineage>
        <taxon>Bacteria</taxon>
        <taxon>Bacillati</taxon>
        <taxon>Actinomycetota</taxon>
        <taxon>Coriobacteriia</taxon>
        <taxon>Coriobacteriales</taxon>
        <taxon>Coriobacteriaceae</taxon>
        <taxon>Enorma</taxon>
    </lineage>
</organism>
<dbReference type="EMBL" id="JAUDDZ010000015">
    <property type="protein sequence ID" value="MDM8275650.1"/>
    <property type="molecule type" value="Genomic_DNA"/>
</dbReference>
<dbReference type="RefSeq" id="WP_289545839.1">
    <property type="nucleotide sequence ID" value="NZ_JAUDDZ010000015.1"/>
</dbReference>
<comment type="caution">
    <text evidence="2">The sequence shown here is derived from an EMBL/GenBank/DDBJ whole genome shotgun (WGS) entry which is preliminary data.</text>
</comment>
<keyword evidence="3" id="KW-1185">Reference proteome</keyword>
<evidence type="ECO:0000313" key="2">
    <source>
        <dbReference type="EMBL" id="MDM8275650.1"/>
    </source>
</evidence>
<dbReference type="Pfam" id="PF13173">
    <property type="entry name" value="AAA_14"/>
    <property type="match status" value="1"/>
</dbReference>
<dbReference type="PANTHER" id="PTHR33295">
    <property type="entry name" value="ATPASE"/>
    <property type="match status" value="1"/>
</dbReference>
<gene>
    <name evidence="2" type="ORF">QUW28_09135</name>
</gene>
<dbReference type="InterPro" id="IPR041682">
    <property type="entry name" value="AAA_14"/>
</dbReference>
<reference evidence="2 3" key="2">
    <citation type="submission" date="2023-06" db="EMBL/GenBank/DDBJ databases">
        <authorList>
            <person name="Zeman M."/>
            <person name="Kubasova T."/>
            <person name="Jahodarova E."/>
            <person name="Nykrynova M."/>
            <person name="Rychlik I."/>
        </authorList>
    </citation>
    <scope>NUCLEOTIDE SEQUENCE [LARGE SCALE GENOMIC DNA]</scope>
    <source>
        <strain evidence="2 3">154_Feed</strain>
    </source>
</reference>
<reference evidence="3" key="1">
    <citation type="submission" date="2023-06" db="EMBL/GenBank/DDBJ databases">
        <title>Identification and characterization of horizontal gene transfer across gut microbiota members of farm animals based on homology search.</title>
        <authorList>
            <person name="Zeman M."/>
            <person name="Kubasova T."/>
            <person name="Jahodarova E."/>
            <person name="Nykrynova M."/>
            <person name="Rychlik I."/>
        </authorList>
    </citation>
    <scope>NUCLEOTIDE SEQUENCE [LARGE SCALE GENOMIC DNA]</scope>
    <source>
        <strain evidence="3">154_Feed</strain>
    </source>
</reference>
<evidence type="ECO:0000313" key="3">
    <source>
        <dbReference type="Proteomes" id="UP001529421"/>
    </source>
</evidence>
<accession>A0ABT7VAX6</accession>
<proteinExistence type="predicted"/>
<protein>
    <submittedName>
        <fullName evidence="2">AAA family ATPase</fullName>
    </submittedName>
</protein>
<dbReference type="Proteomes" id="UP001529421">
    <property type="component" value="Unassembled WGS sequence"/>
</dbReference>